<name>A0ABX4F4C5_9BORD</name>
<dbReference type="PANTHER" id="PTHR45138:SF9">
    <property type="entry name" value="DIGUANYLATE CYCLASE DGCM-RELATED"/>
    <property type="match status" value="1"/>
</dbReference>
<feature type="domain" description="GGDEF" evidence="5">
    <location>
        <begin position="383"/>
        <end position="513"/>
    </location>
</feature>
<evidence type="ECO:0000256" key="4">
    <source>
        <dbReference type="SAM" id="Phobius"/>
    </source>
</evidence>
<protein>
    <recommendedName>
        <fullName evidence="1">diguanylate cyclase</fullName>
        <ecNumber evidence="1">2.7.7.65</ecNumber>
    </recommendedName>
</protein>
<gene>
    <name evidence="6" type="ORF">CAL27_03895</name>
</gene>
<feature type="region of interest" description="Disordered" evidence="3">
    <location>
        <begin position="126"/>
        <end position="150"/>
    </location>
</feature>
<dbReference type="InterPro" id="IPR000160">
    <property type="entry name" value="GGDEF_dom"/>
</dbReference>
<keyword evidence="4" id="KW-1133">Transmembrane helix</keyword>
<accession>A0ABX4F4C5</accession>
<dbReference type="EMBL" id="NEVR01000001">
    <property type="protein sequence ID" value="OZI68617.1"/>
    <property type="molecule type" value="Genomic_DNA"/>
</dbReference>
<keyword evidence="7" id="KW-1185">Reference proteome</keyword>
<keyword evidence="4" id="KW-0812">Transmembrane</keyword>
<dbReference type="EC" id="2.7.7.65" evidence="1"/>
<evidence type="ECO:0000256" key="3">
    <source>
        <dbReference type="SAM" id="MobiDB-lite"/>
    </source>
</evidence>
<sequence length="515" mass="54362">MATAPHRRAATRRLPGLLAILVTLTVLGVGVGFYSAFFASYDVQQERALAHAERETQAYAEKLSQAIGIYLAALDRQADASAQALRQADSPEATRRELERLRSQVDGSLVAMLIDADGKTLAVSPAGAAAEAPAPATDQAPDTPSLSVTHGGADRAMLTLRRRIDADAPAHGGATLVVQVGLEQDGGMQRLIADPAAGTGMQAFLQSADARVLYLYAAGAKPLPLDMNAAIARPGARVVASRDGDLVVGYAPIAVGKESWTVVARQPVQAIMAPVRSLLDEAVRRALAPSLLTLLTVVALSYAVAAPLRRLAAVLEGRRHDEALPRAWYREAQTLSIATQATLDQHRHEVSRLDAQRHTDPLTGLANRRALDAALAQWDRDGQGGAFIALDLDHFKRINDTHGHAAGDRVLVAVAGIIKRAIRAQDVAFRAGGEEFLVLLPTATQAIALDVAQRLRQSVARSGIEGVGPVSISGGVAGWTPADGDIGLAVQRADEALYAAKRAGRDRIEVWAGAP</sequence>
<keyword evidence="4" id="KW-0472">Membrane</keyword>
<organism evidence="6 7">
    <name type="scientific">Bordetella genomosp. 1</name>
    <dbReference type="NCBI Taxonomy" id="1395607"/>
    <lineage>
        <taxon>Bacteria</taxon>
        <taxon>Pseudomonadati</taxon>
        <taxon>Pseudomonadota</taxon>
        <taxon>Betaproteobacteria</taxon>
        <taxon>Burkholderiales</taxon>
        <taxon>Alcaligenaceae</taxon>
        <taxon>Bordetella</taxon>
    </lineage>
</organism>
<dbReference type="NCBIfam" id="TIGR00254">
    <property type="entry name" value="GGDEF"/>
    <property type="match status" value="1"/>
</dbReference>
<dbReference type="SUPFAM" id="SSF55073">
    <property type="entry name" value="Nucleotide cyclase"/>
    <property type="match status" value="1"/>
</dbReference>
<dbReference type="Proteomes" id="UP000216354">
    <property type="component" value="Unassembled WGS sequence"/>
</dbReference>
<comment type="catalytic activity">
    <reaction evidence="2">
        <text>2 GTP = 3',3'-c-di-GMP + 2 diphosphate</text>
        <dbReference type="Rhea" id="RHEA:24898"/>
        <dbReference type="ChEBI" id="CHEBI:33019"/>
        <dbReference type="ChEBI" id="CHEBI:37565"/>
        <dbReference type="ChEBI" id="CHEBI:58805"/>
        <dbReference type="EC" id="2.7.7.65"/>
    </reaction>
</comment>
<evidence type="ECO:0000256" key="2">
    <source>
        <dbReference type="ARBA" id="ARBA00034247"/>
    </source>
</evidence>
<dbReference type="SMART" id="SM00267">
    <property type="entry name" value="GGDEF"/>
    <property type="match status" value="1"/>
</dbReference>
<feature type="transmembrane region" description="Helical" evidence="4">
    <location>
        <begin position="16"/>
        <end position="37"/>
    </location>
</feature>
<proteinExistence type="predicted"/>
<dbReference type="Pfam" id="PF00990">
    <property type="entry name" value="GGDEF"/>
    <property type="match status" value="1"/>
</dbReference>
<dbReference type="InterPro" id="IPR029787">
    <property type="entry name" value="Nucleotide_cyclase"/>
</dbReference>
<comment type="caution">
    <text evidence="6">The sequence shown here is derived from an EMBL/GenBank/DDBJ whole genome shotgun (WGS) entry which is preliminary data.</text>
</comment>
<dbReference type="PANTHER" id="PTHR45138">
    <property type="entry name" value="REGULATORY COMPONENTS OF SENSORY TRANSDUCTION SYSTEM"/>
    <property type="match status" value="1"/>
</dbReference>
<evidence type="ECO:0000313" key="6">
    <source>
        <dbReference type="EMBL" id="OZI68617.1"/>
    </source>
</evidence>
<dbReference type="Gene3D" id="3.30.70.270">
    <property type="match status" value="1"/>
</dbReference>
<dbReference type="CDD" id="cd01949">
    <property type="entry name" value="GGDEF"/>
    <property type="match status" value="1"/>
</dbReference>
<evidence type="ECO:0000259" key="5">
    <source>
        <dbReference type="PROSITE" id="PS50887"/>
    </source>
</evidence>
<evidence type="ECO:0000313" key="7">
    <source>
        <dbReference type="Proteomes" id="UP000216354"/>
    </source>
</evidence>
<dbReference type="InterPro" id="IPR050469">
    <property type="entry name" value="Diguanylate_Cyclase"/>
</dbReference>
<evidence type="ECO:0000256" key="1">
    <source>
        <dbReference type="ARBA" id="ARBA00012528"/>
    </source>
</evidence>
<dbReference type="InterPro" id="IPR043128">
    <property type="entry name" value="Rev_trsase/Diguanyl_cyclase"/>
</dbReference>
<dbReference type="PROSITE" id="PS50887">
    <property type="entry name" value="GGDEF"/>
    <property type="match status" value="1"/>
</dbReference>
<reference evidence="6 7" key="1">
    <citation type="submission" date="2017-05" db="EMBL/GenBank/DDBJ databases">
        <title>Complete and WGS of Bordetella genogroups.</title>
        <authorList>
            <person name="Spilker T."/>
            <person name="Lipuma J."/>
        </authorList>
    </citation>
    <scope>NUCLEOTIDE SEQUENCE [LARGE SCALE GENOMIC DNA]</scope>
    <source>
        <strain evidence="6 7">AU9795</strain>
    </source>
</reference>
<feature type="compositionally biased region" description="Low complexity" evidence="3">
    <location>
        <begin position="126"/>
        <end position="141"/>
    </location>
</feature>